<keyword evidence="2" id="KW-1133">Transmembrane helix</keyword>
<organism evidence="3 4">
    <name type="scientific">Tuber aestivum</name>
    <name type="common">summer truffle</name>
    <dbReference type="NCBI Taxonomy" id="59557"/>
    <lineage>
        <taxon>Eukaryota</taxon>
        <taxon>Fungi</taxon>
        <taxon>Dikarya</taxon>
        <taxon>Ascomycota</taxon>
        <taxon>Pezizomycotina</taxon>
        <taxon>Pezizomycetes</taxon>
        <taxon>Pezizales</taxon>
        <taxon>Tuberaceae</taxon>
        <taxon>Tuber</taxon>
    </lineage>
</organism>
<protein>
    <submittedName>
        <fullName evidence="3">Uncharacterized protein</fullName>
    </submittedName>
</protein>
<keyword evidence="2" id="KW-0812">Transmembrane</keyword>
<keyword evidence="4" id="KW-1185">Reference proteome</keyword>
<evidence type="ECO:0000256" key="1">
    <source>
        <dbReference type="SAM" id="MobiDB-lite"/>
    </source>
</evidence>
<accession>A0A292PZI6</accession>
<dbReference type="Proteomes" id="UP001412239">
    <property type="component" value="Unassembled WGS sequence"/>
</dbReference>
<feature type="transmembrane region" description="Helical" evidence="2">
    <location>
        <begin position="194"/>
        <end position="221"/>
    </location>
</feature>
<feature type="compositionally biased region" description="Polar residues" evidence="1">
    <location>
        <begin position="283"/>
        <end position="295"/>
    </location>
</feature>
<sequence length="386" mass="42907">MHSPQLQRPYLPFATSDPETESLRSFNPKRISEAAARPLPPRPKMTAPYIQLDFQHQSNNRTQQRGYAKVPKRAIKAMRASSIVLRIFQLLGAMGLLICMLFVRKIDDMTGWICRVPPAVAIFHIVYSIYHLSGSYRVRTPSSTVGYYLFAATVDLAIISFYSFIAVLSWRQHNLGSEMDWATIFAKDGGDEKIILAVFLDACVSGGLTAISVMISIYLILTFRRLANLPPDMNPFLEPKGSLTRKPAKRISASTISIQKSIPFAATRHPAPIDVPSPRESTRFSYPQAASTASPRASMMSEAPRYSAISLNDSPRNSHDMPRYSQIESPKSSPRSSKKKTYAPLQANSPKRSSGLRDSRATSANLGAENESGWRHRKPSASDSRN</sequence>
<keyword evidence="2" id="KW-0472">Membrane</keyword>
<feature type="transmembrane region" description="Helical" evidence="2">
    <location>
        <begin position="145"/>
        <end position="170"/>
    </location>
</feature>
<gene>
    <name evidence="3" type="ORF">GSTUAT00003389001</name>
</gene>
<evidence type="ECO:0000256" key="2">
    <source>
        <dbReference type="SAM" id="Phobius"/>
    </source>
</evidence>
<reference evidence="3" key="1">
    <citation type="submission" date="2015-10" db="EMBL/GenBank/DDBJ databases">
        <authorList>
            <person name="Regsiter A."/>
            <person name="william w."/>
        </authorList>
    </citation>
    <scope>NUCLEOTIDE SEQUENCE</scope>
    <source>
        <strain evidence="3">Montdore</strain>
    </source>
</reference>
<name>A0A292PZI6_9PEZI</name>
<feature type="region of interest" description="Disordered" evidence="1">
    <location>
        <begin position="1"/>
        <end position="43"/>
    </location>
</feature>
<dbReference type="AlphaFoldDB" id="A0A292PZI6"/>
<proteinExistence type="predicted"/>
<feature type="transmembrane region" description="Helical" evidence="2">
    <location>
        <begin position="109"/>
        <end position="133"/>
    </location>
</feature>
<feature type="region of interest" description="Disordered" evidence="1">
    <location>
        <begin position="267"/>
        <end position="386"/>
    </location>
</feature>
<dbReference type="EMBL" id="LN890989">
    <property type="protein sequence ID" value="CUS12554.1"/>
    <property type="molecule type" value="Genomic_DNA"/>
</dbReference>
<evidence type="ECO:0000313" key="3">
    <source>
        <dbReference type="EMBL" id="CUS12554.1"/>
    </source>
</evidence>
<evidence type="ECO:0000313" key="4">
    <source>
        <dbReference type="Proteomes" id="UP001412239"/>
    </source>
</evidence>
<feature type="transmembrane region" description="Helical" evidence="2">
    <location>
        <begin position="83"/>
        <end position="103"/>
    </location>
</feature>